<dbReference type="GO" id="GO:0046417">
    <property type="term" value="P:chorismate metabolic process"/>
    <property type="evidence" value="ECO:0007669"/>
    <property type="project" value="InterPro"/>
</dbReference>
<reference evidence="5" key="1">
    <citation type="submission" date="2016-10" db="EMBL/GenBank/DDBJ databases">
        <authorList>
            <person name="Varghese N."/>
            <person name="Submissions S."/>
        </authorList>
    </citation>
    <scope>NUCLEOTIDE SEQUENCE [LARGE SCALE GENOMIC DNA]</scope>
    <source>
        <strain evidence="5">DSM 14807</strain>
    </source>
</reference>
<protein>
    <recommendedName>
        <fullName evidence="1">chorismate mutase</fullName>
        <ecNumber evidence="1">5.4.99.5</ecNumber>
    </recommendedName>
</protein>
<gene>
    <name evidence="4" type="ORF">SAMN05660895_0162</name>
</gene>
<evidence type="ECO:0000313" key="5">
    <source>
        <dbReference type="Proteomes" id="UP000199537"/>
    </source>
</evidence>
<dbReference type="OrthoDB" id="9780456at2"/>
<dbReference type="PANTHER" id="PTHR43018">
    <property type="entry name" value="PHOSPHO-2-DEHYDRO-3-DEOXYHEPTONATE ALDOLASE"/>
    <property type="match status" value="1"/>
</dbReference>
<dbReference type="PROSITE" id="PS51168">
    <property type="entry name" value="CHORISMATE_MUT_2"/>
    <property type="match status" value="1"/>
</dbReference>
<name>A0A1I7MZC1_9BACT</name>
<sequence>MEKVATAQSIWQKLQQKQPVIISGPCSAETEFQVLETAIRLAKTGRVDAFRAGVWKPRTKPGMFEGVGTEALQWLKKAREITGLPLIVEVATARHVEECLKEGIDMVWIGARTTVNPFSVQELADALQGTTIPVFIKNPLNPDLELWQGSIERLKKANIAHVGVIHRGFSNYGNTEYRNAPMWHIPIELKRRMPELPMLCDPSHICGRRDLLFEVAQKAINLDYDGLMIETHIDPDNAWSDAKQQITPERLAELLQQIEWRQETTEKEAFLNALAKFREQINHIDDEILTLLGNRMKIAEKIGIYKKENNITILQTNRWNEILERALKKGEKLGLSKDFILKFYDAVHLESINRQHKVMMDYDHPQQTS</sequence>
<dbReference type="EC" id="5.4.99.5" evidence="1"/>
<dbReference type="Pfam" id="PF01817">
    <property type="entry name" value="CM_2"/>
    <property type="match status" value="1"/>
</dbReference>
<keyword evidence="2" id="KW-0808">Transferase</keyword>
<dbReference type="InterPro" id="IPR002701">
    <property type="entry name" value="CM_II_prokaryot"/>
</dbReference>
<dbReference type="Pfam" id="PF00793">
    <property type="entry name" value="DAHP_synth_1"/>
    <property type="match status" value="1"/>
</dbReference>
<evidence type="ECO:0000256" key="1">
    <source>
        <dbReference type="ARBA" id="ARBA00012404"/>
    </source>
</evidence>
<dbReference type="InterPro" id="IPR052899">
    <property type="entry name" value="Class-I_DAHP_synthase"/>
</dbReference>
<dbReference type="GO" id="GO:0016740">
    <property type="term" value="F:transferase activity"/>
    <property type="evidence" value="ECO:0007669"/>
    <property type="project" value="UniProtKB-KW"/>
</dbReference>
<dbReference type="SMART" id="SM00830">
    <property type="entry name" value="CM_2"/>
    <property type="match status" value="1"/>
</dbReference>
<dbReference type="SUPFAM" id="SSF48600">
    <property type="entry name" value="Chorismate mutase II"/>
    <property type="match status" value="1"/>
</dbReference>
<keyword evidence="5" id="KW-1185">Reference proteome</keyword>
<evidence type="ECO:0000313" key="4">
    <source>
        <dbReference type="EMBL" id="SFV27666.1"/>
    </source>
</evidence>
<organism evidence="4 5">
    <name type="scientific">Thermoflavifilum thermophilum</name>
    <dbReference type="NCBI Taxonomy" id="1393122"/>
    <lineage>
        <taxon>Bacteria</taxon>
        <taxon>Pseudomonadati</taxon>
        <taxon>Bacteroidota</taxon>
        <taxon>Chitinophagia</taxon>
        <taxon>Chitinophagales</taxon>
        <taxon>Chitinophagaceae</taxon>
        <taxon>Thermoflavifilum</taxon>
    </lineage>
</organism>
<accession>A0A1I7MZC1</accession>
<dbReference type="EMBL" id="FPCJ01000001">
    <property type="protein sequence ID" value="SFV27666.1"/>
    <property type="molecule type" value="Genomic_DNA"/>
</dbReference>
<dbReference type="STRING" id="1393122.SAMN05660895_0162"/>
<dbReference type="Gene3D" id="3.20.20.70">
    <property type="entry name" value="Aldolase class I"/>
    <property type="match status" value="1"/>
</dbReference>
<dbReference type="InterPro" id="IPR036979">
    <property type="entry name" value="CM_dom_sf"/>
</dbReference>
<proteinExistence type="predicted"/>
<dbReference type="AlphaFoldDB" id="A0A1I7MZC1"/>
<evidence type="ECO:0000259" key="3">
    <source>
        <dbReference type="PROSITE" id="PS51168"/>
    </source>
</evidence>
<feature type="domain" description="Chorismate mutase" evidence="3">
    <location>
        <begin position="268"/>
        <end position="359"/>
    </location>
</feature>
<dbReference type="PANTHER" id="PTHR43018:SF1">
    <property type="entry name" value="PROTEIN AROA(G)"/>
    <property type="match status" value="1"/>
</dbReference>
<dbReference type="InterPro" id="IPR013785">
    <property type="entry name" value="Aldolase_TIM"/>
</dbReference>
<dbReference type="Gene3D" id="1.20.59.10">
    <property type="entry name" value="Chorismate mutase"/>
    <property type="match status" value="1"/>
</dbReference>
<dbReference type="RefSeq" id="WP_092456373.1">
    <property type="nucleotide sequence ID" value="NZ_FPCJ01000001.1"/>
</dbReference>
<dbReference type="GO" id="GO:0004106">
    <property type="term" value="F:chorismate mutase activity"/>
    <property type="evidence" value="ECO:0007669"/>
    <property type="project" value="UniProtKB-EC"/>
</dbReference>
<dbReference type="InterPro" id="IPR006218">
    <property type="entry name" value="DAHP1/KDSA"/>
</dbReference>
<dbReference type="Proteomes" id="UP000199537">
    <property type="component" value="Unassembled WGS sequence"/>
</dbReference>
<dbReference type="SUPFAM" id="SSF51569">
    <property type="entry name" value="Aldolase"/>
    <property type="match status" value="1"/>
</dbReference>
<evidence type="ECO:0000256" key="2">
    <source>
        <dbReference type="ARBA" id="ARBA00022679"/>
    </source>
</evidence>
<dbReference type="InterPro" id="IPR036263">
    <property type="entry name" value="Chorismate_II_sf"/>
</dbReference>